<dbReference type="RefSeq" id="WP_201082872.1">
    <property type="nucleotide sequence ID" value="NZ_CAJNAS010000031.1"/>
</dbReference>
<accession>A0A9N8R2Y8</accession>
<organism evidence="6 7">
    <name type="scientific">Paraburkholderia domus</name>
    <dbReference type="NCBI Taxonomy" id="2793075"/>
    <lineage>
        <taxon>Bacteria</taxon>
        <taxon>Pseudomonadati</taxon>
        <taxon>Pseudomonadota</taxon>
        <taxon>Betaproteobacteria</taxon>
        <taxon>Burkholderiales</taxon>
        <taxon>Burkholderiaceae</taxon>
        <taxon>Paraburkholderia</taxon>
    </lineage>
</organism>
<dbReference type="GO" id="GO:0046872">
    <property type="term" value="F:metal ion binding"/>
    <property type="evidence" value="ECO:0007669"/>
    <property type="project" value="InterPro"/>
</dbReference>
<evidence type="ECO:0000256" key="1">
    <source>
        <dbReference type="ARBA" id="ARBA00022598"/>
    </source>
</evidence>
<evidence type="ECO:0000256" key="3">
    <source>
        <dbReference type="ARBA" id="ARBA00022840"/>
    </source>
</evidence>
<dbReference type="InterPro" id="IPR013815">
    <property type="entry name" value="ATP_grasp_subdomain_1"/>
</dbReference>
<dbReference type="PROSITE" id="PS50975">
    <property type="entry name" value="ATP_GRASP"/>
    <property type="match status" value="1"/>
</dbReference>
<keyword evidence="3 4" id="KW-0067">ATP-binding</keyword>
<dbReference type="PANTHER" id="PTHR43585:SF2">
    <property type="entry name" value="ATP-GRASP ENZYME FSQD"/>
    <property type="match status" value="1"/>
</dbReference>
<dbReference type="PANTHER" id="PTHR43585">
    <property type="entry name" value="FUMIPYRROLE BIOSYNTHESIS PROTEIN C"/>
    <property type="match status" value="1"/>
</dbReference>
<dbReference type="AlphaFoldDB" id="A0A9N8R2Y8"/>
<dbReference type="GO" id="GO:0016874">
    <property type="term" value="F:ligase activity"/>
    <property type="evidence" value="ECO:0007669"/>
    <property type="project" value="UniProtKB-KW"/>
</dbReference>
<keyword evidence="2 4" id="KW-0547">Nucleotide-binding</keyword>
<dbReference type="GO" id="GO:0005524">
    <property type="term" value="F:ATP binding"/>
    <property type="evidence" value="ECO:0007669"/>
    <property type="project" value="UniProtKB-UniRule"/>
</dbReference>
<proteinExistence type="predicted"/>
<evidence type="ECO:0000313" key="6">
    <source>
        <dbReference type="EMBL" id="CAE6960677.1"/>
    </source>
</evidence>
<dbReference type="SUPFAM" id="SSF56059">
    <property type="entry name" value="Glutathione synthetase ATP-binding domain-like"/>
    <property type="match status" value="1"/>
</dbReference>
<feature type="domain" description="ATP-grasp" evidence="5">
    <location>
        <begin position="127"/>
        <end position="316"/>
    </location>
</feature>
<reference evidence="6" key="1">
    <citation type="submission" date="2021-02" db="EMBL/GenBank/DDBJ databases">
        <authorList>
            <person name="Vanwijnsberghe S."/>
        </authorList>
    </citation>
    <scope>NUCLEOTIDE SEQUENCE</scope>
    <source>
        <strain evidence="6">R-70211</strain>
    </source>
</reference>
<sequence>MSGQAPILLIVDYNLTRVSDVANIARYARQQYDTQAMLIRAQPGARDLEICDYAIDLDPLAQNFVETALNRLAPFRERIRAGVVFSDNAVQRGAELLERLNLPTDSAALAAGAFSKRVYREMEVRIRDLMEAQSIMVPHCSSVVTVDDLRAFAEDHPAGFVVKPSCEGNNRGVIVVRKGDSLETAFAMVEPYLANGAVCEQLIPFRREFSFDGIGETEFITEKVNADGPYPVEVAQILPARLTVTERTTLTRAGRLANMIVGQREGPFHNEIKLSDDGRQAAVVEPNRRPAGMKIWTLAQAVFGINFYGLWVDAALGEKRHVAVVETSTEAATVMLGVPVDGRYAPPGHDKAEALLRKAISHAAAICGIAADVIDVLEYTWLATDARSIPVIPKENSDFAAQVCIAIDGGCSDMRRLVQALRQSWIAALGEETERAAARDDRYCDQVA</sequence>
<dbReference type="InterPro" id="IPR052032">
    <property type="entry name" value="ATP-dep_AA_Ligase"/>
</dbReference>
<dbReference type="Proteomes" id="UP000675121">
    <property type="component" value="Unassembled WGS sequence"/>
</dbReference>
<dbReference type="InterPro" id="IPR011761">
    <property type="entry name" value="ATP-grasp"/>
</dbReference>
<dbReference type="EMBL" id="CAJNAS010000031">
    <property type="protein sequence ID" value="CAE6960677.1"/>
    <property type="molecule type" value="Genomic_DNA"/>
</dbReference>
<dbReference type="Gene3D" id="3.30.470.20">
    <property type="entry name" value="ATP-grasp fold, B domain"/>
    <property type="match status" value="1"/>
</dbReference>
<keyword evidence="7" id="KW-1185">Reference proteome</keyword>
<keyword evidence="1" id="KW-0436">Ligase</keyword>
<comment type="caution">
    <text evidence="6">The sequence shown here is derived from an EMBL/GenBank/DDBJ whole genome shotgun (WGS) entry which is preliminary data.</text>
</comment>
<evidence type="ECO:0000259" key="5">
    <source>
        <dbReference type="PROSITE" id="PS50975"/>
    </source>
</evidence>
<dbReference type="Gene3D" id="3.30.1490.20">
    <property type="entry name" value="ATP-grasp fold, A domain"/>
    <property type="match status" value="1"/>
</dbReference>
<evidence type="ECO:0000313" key="7">
    <source>
        <dbReference type="Proteomes" id="UP000675121"/>
    </source>
</evidence>
<protein>
    <recommendedName>
        <fullName evidence="5">ATP-grasp domain-containing protein</fullName>
    </recommendedName>
</protein>
<evidence type="ECO:0000256" key="4">
    <source>
        <dbReference type="PROSITE-ProRule" id="PRU00409"/>
    </source>
</evidence>
<gene>
    <name evidence="6" type="ORF">R70211_06927</name>
</gene>
<name>A0A9N8R2Y8_9BURK</name>
<evidence type="ECO:0000256" key="2">
    <source>
        <dbReference type="ARBA" id="ARBA00022741"/>
    </source>
</evidence>